<evidence type="ECO:0000313" key="1">
    <source>
        <dbReference type="EMBL" id="KAJ0034264.1"/>
    </source>
</evidence>
<reference evidence="2" key="1">
    <citation type="journal article" date="2023" name="G3 (Bethesda)">
        <title>Genome assembly and association tests identify interacting loci associated with vigor, precocity, and sex in interspecific pistachio rootstocks.</title>
        <authorList>
            <person name="Palmer W."/>
            <person name="Jacygrad E."/>
            <person name="Sagayaradj S."/>
            <person name="Cavanaugh K."/>
            <person name="Han R."/>
            <person name="Bertier L."/>
            <person name="Beede B."/>
            <person name="Kafkas S."/>
            <person name="Golino D."/>
            <person name="Preece J."/>
            <person name="Michelmore R."/>
        </authorList>
    </citation>
    <scope>NUCLEOTIDE SEQUENCE [LARGE SCALE GENOMIC DNA]</scope>
</reference>
<protein>
    <submittedName>
        <fullName evidence="1">Uncharacterized protein</fullName>
    </submittedName>
</protein>
<evidence type="ECO:0000313" key="2">
    <source>
        <dbReference type="Proteomes" id="UP001163603"/>
    </source>
</evidence>
<dbReference type="EMBL" id="CM047742">
    <property type="protein sequence ID" value="KAJ0034264.1"/>
    <property type="molecule type" value="Genomic_DNA"/>
</dbReference>
<comment type="caution">
    <text evidence="1">The sequence shown here is derived from an EMBL/GenBank/DDBJ whole genome shotgun (WGS) entry which is preliminary data.</text>
</comment>
<organism evidence="1 2">
    <name type="scientific">Pistacia integerrima</name>
    <dbReference type="NCBI Taxonomy" id="434235"/>
    <lineage>
        <taxon>Eukaryota</taxon>
        <taxon>Viridiplantae</taxon>
        <taxon>Streptophyta</taxon>
        <taxon>Embryophyta</taxon>
        <taxon>Tracheophyta</taxon>
        <taxon>Spermatophyta</taxon>
        <taxon>Magnoliopsida</taxon>
        <taxon>eudicotyledons</taxon>
        <taxon>Gunneridae</taxon>
        <taxon>Pentapetalae</taxon>
        <taxon>rosids</taxon>
        <taxon>malvids</taxon>
        <taxon>Sapindales</taxon>
        <taxon>Anacardiaceae</taxon>
        <taxon>Pistacia</taxon>
    </lineage>
</organism>
<keyword evidence="2" id="KW-1185">Reference proteome</keyword>
<name>A0ACC0YD80_9ROSI</name>
<dbReference type="Proteomes" id="UP001163603">
    <property type="component" value="Chromosome 7"/>
</dbReference>
<proteinExistence type="predicted"/>
<sequence length="169" mass="18589">MQSASLFLFWVLIIIIVFRETYDAFIVNESFAFLFVGISFLVEYSVVGKGIVGLGGEAYNLLGTWLLQTGFSLYTDTFAFKGCQKISLSTASDFIDSKCNLEEDGLRGVALINLLFVAHAIVVFIGSFVLFGLLSSHKNLRHGEASGPLLAQLESDSSLMRPVPEFELE</sequence>
<accession>A0ACC0YD80</accession>
<gene>
    <name evidence="1" type="ORF">Pint_25139</name>
</gene>